<keyword evidence="1" id="KW-1133">Transmembrane helix</keyword>
<evidence type="ECO:0000259" key="2">
    <source>
        <dbReference type="PROSITE" id="PS51724"/>
    </source>
</evidence>
<dbReference type="PROSITE" id="PS51724">
    <property type="entry name" value="SPOR"/>
    <property type="match status" value="1"/>
</dbReference>
<keyword evidence="4" id="KW-1185">Reference proteome</keyword>
<dbReference type="EMBL" id="CP097966">
    <property type="protein sequence ID" value="URQ63124.1"/>
    <property type="molecule type" value="Genomic_DNA"/>
</dbReference>
<evidence type="ECO:0000256" key="1">
    <source>
        <dbReference type="SAM" id="Phobius"/>
    </source>
</evidence>
<dbReference type="InterPro" id="IPR007730">
    <property type="entry name" value="SPOR-like_dom"/>
</dbReference>
<evidence type="ECO:0000313" key="4">
    <source>
        <dbReference type="Proteomes" id="UP001056381"/>
    </source>
</evidence>
<dbReference type="Gene3D" id="3.30.70.1070">
    <property type="entry name" value="Sporulation related repeat"/>
    <property type="match status" value="1"/>
</dbReference>
<dbReference type="Pfam" id="PF05036">
    <property type="entry name" value="SPOR"/>
    <property type="match status" value="1"/>
</dbReference>
<name>A0A9Q8X119_9GAMM</name>
<reference evidence="3" key="1">
    <citation type="submission" date="2022-05" db="EMBL/GenBank/DDBJ databases">
        <title>Single-amplified genomics reveal most streamlined microbe among free-living bacteria.</title>
        <authorList>
            <person name="Roda-Garcia J."/>
            <person name="Haro-Moreno J.M."/>
            <person name="Rodriguez-Valera F."/>
            <person name="Almagro-Moreno S."/>
            <person name="Lopez-Perez M."/>
        </authorList>
    </citation>
    <scope>NUCLEOTIDE SEQUENCE</scope>
    <source>
        <strain evidence="3">TMED112-D2-2</strain>
    </source>
</reference>
<keyword evidence="1" id="KW-0472">Membrane</keyword>
<gene>
    <name evidence="3" type="ORF">M9B40_05215</name>
</gene>
<dbReference type="SUPFAM" id="SSF110997">
    <property type="entry name" value="Sporulation related repeat"/>
    <property type="match status" value="1"/>
</dbReference>
<sequence length="164" mass="18993">MARIDYKSNKFPLKLAPTLFVTAVATFTMSLLVIFVLDGRKDYLDLSKFKVQEVNYEFQTILENDSFEEINFIKESSNEICEFFAQSGSFKTYEAAQSQIVQLGKIGYEAFHEKVRSSNDFIYRVKVGPFENRSAINNAREDFRRLNMDSMEIKNCKKISDVSD</sequence>
<dbReference type="InterPro" id="IPR036680">
    <property type="entry name" value="SPOR-like_sf"/>
</dbReference>
<organism evidence="3 4">
    <name type="scientific">SAR86 cluster bacterium</name>
    <dbReference type="NCBI Taxonomy" id="2030880"/>
    <lineage>
        <taxon>Bacteria</taxon>
        <taxon>Pseudomonadati</taxon>
        <taxon>Pseudomonadota</taxon>
        <taxon>Gammaproteobacteria</taxon>
        <taxon>SAR86 cluster</taxon>
    </lineage>
</organism>
<keyword evidence="1" id="KW-0812">Transmembrane</keyword>
<accession>A0A9Q8X119</accession>
<proteinExistence type="predicted"/>
<dbReference type="Proteomes" id="UP001056381">
    <property type="component" value="Chromosome"/>
</dbReference>
<dbReference type="GO" id="GO:0042834">
    <property type="term" value="F:peptidoglycan binding"/>
    <property type="evidence" value="ECO:0007669"/>
    <property type="project" value="InterPro"/>
</dbReference>
<feature type="domain" description="SPOR" evidence="2">
    <location>
        <begin position="77"/>
        <end position="155"/>
    </location>
</feature>
<evidence type="ECO:0000313" key="3">
    <source>
        <dbReference type="EMBL" id="URQ63124.1"/>
    </source>
</evidence>
<dbReference type="AlphaFoldDB" id="A0A9Q8X119"/>
<feature type="transmembrane region" description="Helical" evidence="1">
    <location>
        <begin position="15"/>
        <end position="37"/>
    </location>
</feature>
<protein>
    <submittedName>
        <fullName evidence="3">SPOR domain-containing protein</fullName>
    </submittedName>
</protein>